<dbReference type="GO" id="GO:0000967">
    <property type="term" value="P:rRNA 5'-end processing"/>
    <property type="evidence" value="ECO:0007669"/>
    <property type="project" value="TreeGrafter"/>
</dbReference>
<dbReference type="InterPro" id="IPR012337">
    <property type="entry name" value="RNaseH-like_sf"/>
</dbReference>
<dbReference type="Proteomes" id="UP001281410">
    <property type="component" value="Unassembled WGS sequence"/>
</dbReference>
<protein>
    <submittedName>
        <fullName evidence="1">Uncharacterized protein</fullName>
    </submittedName>
</protein>
<sequence>MELLENDAIGIQLLGLNVLPDYFSISISNHYLDGAVHHGIVERKSKNISKLTNVLQTLIPKYNIEATVIGCPDAKNMENLDDVKVKSVAYELCNTGKFEGLKFTYWNSRRIDPKFMELMLKDDDLPDDHPDNTLVDFHDRFSSVYVLQSYLDHFGKKGKRKDDCCFSL</sequence>
<keyword evidence="2" id="KW-1185">Reference proteome</keyword>
<proteinExistence type="predicted"/>
<evidence type="ECO:0000313" key="1">
    <source>
        <dbReference type="EMBL" id="KAK3228737.1"/>
    </source>
</evidence>
<reference evidence="1" key="1">
    <citation type="journal article" date="2023" name="Plant J.">
        <title>Genome sequences and population genomics provide insights into the demographic history, inbreeding, and mutation load of two 'living fossil' tree species of Dipteronia.</title>
        <authorList>
            <person name="Feng Y."/>
            <person name="Comes H.P."/>
            <person name="Chen J."/>
            <person name="Zhu S."/>
            <person name="Lu R."/>
            <person name="Zhang X."/>
            <person name="Li P."/>
            <person name="Qiu J."/>
            <person name="Olsen K.M."/>
            <person name="Qiu Y."/>
        </authorList>
    </citation>
    <scope>NUCLEOTIDE SEQUENCE</scope>
    <source>
        <strain evidence="1">NBL</strain>
    </source>
</reference>
<dbReference type="PANTHER" id="PTHR33317">
    <property type="entry name" value="POLYNUCLEOTIDYL TRANSFERASE, RIBONUCLEASE H-LIKE SUPERFAMILY PROTEIN"/>
    <property type="match status" value="1"/>
</dbReference>
<evidence type="ECO:0000313" key="2">
    <source>
        <dbReference type="Proteomes" id="UP001281410"/>
    </source>
</evidence>
<name>A0AAE0B2Q3_9ROSI</name>
<accession>A0AAE0B2Q3</accession>
<comment type="caution">
    <text evidence="1">The sequence shown here is derived from an EMBL/GenBank/DDBJ whole genome shotgun (WGS) entry which is preliminary data.</text>
</comment>
<dbReference type="EMBL" id="JANJYJ010000001">
    <property type="protein sequence ID" value="KAK3228737.1"/>
    <property type="molecule type" value="Genomic_DNA"/>
</dbReference>
<gene>
    <name evidence="1" type="ORF">Dsin_000618</name>
</gene>
<dbReference type="AlphaFoldDB" id="A0AAE0B2Q3"/>
<dbReference type="InterPro" id="IPR005227">
    <property type="entry name" value="YqgF"/>
</dbReference>
<dbReference type="SUPFAM" id="SSF53098">
    <property type="entry name" value="Ribonuclease H-like"/>
    <property type="match status" value="1"/>
</dbReference>
<organism evidence="1 2">
    <name type="scientific">Dipteronia sinensis</name>
    <dbReference type="NCBI Taxonomy" id="43782"/>
    <lineage>
        <taxon>Eukaryota</taxon>
        <taxon>Viridiplantae</taxon>
        <taxon>Streptophyta</taxon>
        <taxon>Embryophyta</taxon>
        <taxon>Tracheophyta</taxon>
        <taxon>Spermatophyta</taxon>
        <taxon>Magnoliopsida</taxon>
        <taxon>eudicotyledons</taxon>
        <taxon>Gunneridae</taxon>
        <taxon>Pentapetalae</taxon>
        <taxon>rosids</taxon>
        <taxon>malvids</taxon>
        <taxon>Sapindales</taxon>
        <taxon>Sapindaceae</taxon>
        <taxon>Hippocastanoideae</taxon>
        <taxon>Acereae</taxon>
        <taxon>Dipteronia</taxon>
    </lineage>
</organism>
<dbReference type="PANTHER" id="PTHR33317:SF1">
    <property type="entry name" value="POLYNUCLEOTIDYL TRANSFERASE, RIBONUCLEASE H-LIKE SUPERFAMILY PROTEIN"/>
    <property type="match status" value="1"/>
</dbReference>